<protein>
    <submittedName>
        <fullName evidence="1">Uncharacterized protein</fullName>
    </submittedName>
</protein>
<dbReference type="EMBL" id="JAEUBF010000373">
    <property type="protein sequence ID" value="KAH3679205.1"/>
    <property type="molecule type" value="Genomic_DNA"/>
</dbReference>
<evidence type="ECO:0000313" key="2">
    <source>
        <dbReference type="Proteomes" id="UP000769528"/>
    </source>
</evidence>
<organism evidence="1 2">
    <name type="scientific">Wickerhamomyces mucosus</name>
    <dbReference type="NCBI Taxonomy" id="1378264"/>
    <lineage>
        <taxon>Eukaryota</taxon>
        <taxon>Fungi</taxon>
        <taxon>Dikarya</taxon>
        <taxon>Ascomycota</taxon>
        <taxon>Saccharomycotina</taxon>
        <taxon>Saccharomycetes</taxon>
        <taxon>Phaffomycetales</taxon>
        <taxon>Wickerhamomycetaceae</taxon>
        <taxon>Wickerhamomyces</taxon>
    </lineage>
</organism>
<gene>
    <name evidence="1" type="ORF">WICMUC_001143</name>
</gene>
<proteinExistence type="predicted"/>
<reference evidence="1" key="1">
    <citation type="journal article" date="2021" name="Open Biol.">
        <title>Shared evolutionary footprints suggest mitochondrial oxidative damage underlies multiple complex I losses in fungi.</title>
        <authorList>
            <person name="Schikora-Tamarit M.A."/>
            <person name="Marcet-Houben M."/>
            <person name="Nosek J."/>
            <person name="Gabaldon T."/>
        </authorList>
    </citation>
    <scope>NUCLEOTIDE SEQUENCE</scope>
    <source>
        <strain evidence="1">CBS6341</strain>
    </source>
</reference>
<keyword evidence="2" id="KW-1185">Reference proteome</keyword>
<evidence type="ECO:0000313" key="1">
    <source>
        <dbReference type="EMBL" id="KAH3679205.1"/>
    </source>
</evidence>
<dbReference type="AlphaFoldDB" id="A0A9P8THV5"/>
<reference evidence="1" key="2">
    <citation type="submission" date="2021-01" db="EMBL/GenBank/DDBJ databases">
        <authorList>
            <person name="Schikora-Tamarit M.A."/>
        </authorList>
    </citation>
    <scope>NUCLEOTIDE SEQUENCE</scope>
    <source>
        <strain evidence="1">CBS6341</strain>
    </source>
</reference>
<sequence>MNQVFVKASSIDVLTVHPEVIALRDKLLKELEDEGKLSDPTAVALAIDQVIALDAKIQYNGPSKDFFIN</sequence>
<comment type="caution">
    <text evidence="1">The sequence shown here is derived from an EMBL/GenBank/DDBJ whole genome shotgun (WGS) entry which is preliminary data.</text>
</comment>
<accession>A0A9P8THV5</accession>
<feature type="non-terminal residue" evidence="1">
    <location>
        <position position="69"/>
    </location>
</feature>
<dbReference type="Proteomes" id="UP000769528">
    <property type="component" value="Unassembled WGS sequence"/>
</dbReference>
<name>A0A9P8THV5_9ASCO</name>